<dbReference type="AlphaFoldDB" id="A0A915L9V7"/>
<keyword evidence="1" id="KW-1185">Reference proteome</keyword>
<sequence>MDGRQYLSSVENQAQLEDILIAQNEQNVYDNACISEYMDAEGSKKKEDDHTAVAPIHTVVETPQELAHWLAGEEEEIQVSALTWDTGGLPGNYTAEAIKNMKEKGFWLTQKRNKKQKAIRRR</sequence>
<dbReference type="Proteomes" id="UP000887565">
    <property type="component" value="Unplaced"/>
</dbReference>
<evidence type="ECO:0000313" key="1">
    <source>
        <dbReference type="Proteomes" id="UP000887565"/>
    </source>
</evidence>
<name>A0A915L9V7_ROMCU</name>
<organism evidence="1 2">
    <name type="scientific">Romanomermis culicivorax</name>
    <name type="common">Nematode worm</name>
    <dbReference type="NCBI Taxonomy" id="13658"/>
    <lineage>
        <taxon>Eukaryota</taxon>
        <taxon>Metazoa</taxon>
        <taxon>Ecdysozoa</taxon>
        <taxon>Nematoda</taxon>
        <taxon>Enoplea</taxon>
        <taxon>Dorylaimia</taxon>
        <taxon>Mermithida</taxon>
        <taxon>Mermithoidea</taxon>
        <taxon>Mermithidae</taxon>
        <taxon>Romanomermis</taxon>
    </lineage>
</organism>
<dbReference type="WBParaSite" id="nRc.2.0.1.t47910-RA">
    <property type="protein sequence ID" value="nRc.2.0.1.t47910-RA"/>
    <property type="gene ID" value="nRc.2.0.1.g47910"/>
</dbReference>
<proteinExistence type="predicted"/>
<reference evidence="2" key="1">
    <citation type="submission" date="2022-11" db="UniProtKB">
        <authorList>
            <consortium name="WormBaseParasite"/>
        </authorList>
    </citation>
    <scope>IDENTIFICATION</scope>
</reference>
<protein>
    <submittedName>
        <fullName evidence="2">Uncharacterized protein</fullName>
    </submittedName>
</protein>
<evidence type="ECO:0000313" key="2">
    <source>
        <dbReference type="WBParaSite" id="nRc.2.0.1.t47910-RA"/>
    </source>
</evidence>
<accession>A0A915L9V7</accession>